<dbReference type="InterPro" id="IPR053144">
    <property type="entry name" value="Acetyltransferase_Butenolide"/>
</dbReference>
<dbReference type="GO" id="GO:0016747">
    <property type="term" value="F:acyltransferase activity, transferring groups other than amino-acyl groups"/>
    <property type="evidence" value="ECO:0007669"/>
    <property type="project" value="InterPro"/>
</dbReference>
<keyword evidence="2" id="KW-0808">Transferase</keyword>
<sequence>MEVKFGLYTISDQKERLDIEAIAGYLAKSYWANNRSQETIGKSIENSLCYGVYDGEKQIAFARVITDDATTYYLCDVIINEAYRGQGIGTYLVQTIVESERLRGLNGILGTLDAHGLYEKFGFERVPDRFMRRASKE</sequence>
<dbReference type="InterPro" id="IPR016181">
    <property type="entry name" value="Acyl_CoA_acyltransferase"/>
</dbReference>
<dbReference type="CDD" id="cd04301">
    <property type="entry name" value="NAT_SF"/>
    <property type="match status" value="1"/>
</dbReference>
<evidence type="ECO:0000313" key="3">
    <source>
        <dbReference type="Proteomes" id="UP000490800"/>
    </source>
</evidence>
<gene>
    <name evidence="2" type="ORF">EDM21_00550</name>
</gene>
<dbReference type="Gene3D" id="3.40.630.30">
    <property type="match status" value="1"/>
</dbReference>
<dbReference type="RefSeq" id="WP_166541756.1">
    <property type="nucleotide sequence ID" value="NZ_RHLK01000001.1"/>
</dbReference>
<reference evidence="2 3" key="1">
    <citation type="journal article" date="2019" name="Microorganisms">
        <title>Paenibacillus lutrae sp. nov., A Chitinolytic Species Isolated from A River Otter in Castril Natural Park, Granada, Spain.</title>
        <authorList>
            <person name="Rodriguez M."/>
            <person name="Reina J.C."/>
            <person name="Bejar V."/>
            <person name="Llamas I."/>
        </authorList>
    </citation>
    <scope>NUCLEOTIDE SEQUENCE [LARGE SCALE GENOMIC DNA]</scope>
    <source>
        <strain evidence="2 3">N10</strain>
    </source>
</reference>
<dbReference type="PANTHER" id="PTHR43233">
    <property type="entry name" value="FAMILY N-ACETYLTRANSFERASE, PUTATIVE (AFU_ORTHOLOGUE AFUA_6G03350)-RELATED"/>
    <property type="match status" value="1"/>
</dbReference>
<dbReference type="InterPro" id="IPR000182">
    <property type="entry name" value="GNAT_dom"/>
</dbReference>
<dbReference type="AlphaFoldDB" id="A0A7X3JXN6"/>
<evidence type="ECO:0000313" key="2">
    <source>
        <dbReference type="EMBL" id="MVO98044.1"/>
    </source>
</evidence>
<dbReference type="PANTHER" id="PTHR43233:SF1">
    <property type="entry name" value="FAMILY N-ACETYLTRANSFERASE, PUTATIVE (AFU_ORTHOLOGUE AFUA_6G03350)-RELATED"/>
    <property type="match status" value="1"/>
</dbReference>
<feature type="domain" description="N-acetyltransferase" evidence="1">
    <location>
        <begin position="8"/>
        <end position="137"/>
    </location>
</feature>
<protein>
    <submittedName>
        <fullName evidence="2">GNAT family N-acetyltransferase</fullName>
    </submittedName>
</protein>
<accession>A0A7X3JXN6</accession>
<evidence type="ECO:0000259" key="1">
    <source>
        <dbReference type="PROSITE" id="PS51186"/>
    </source>
</evidence>
<name>A0A7X3JXN6_9BACL</name>
<dbReference type="Pfam" id="PF13508">
    <property type="entry name" value="Acetyltransf_7"/>
    <property type="match status" value="1"/>
</dbReference>
<dbReference type="PROSITE" id="PS51186">
    <property type="entry name" value="GNAT"/>
    <property type="match status" value="1"/>
</dbReference>
<proteinExistence type="predicted"/>
<dbReference type="EMBL" id="RHLK01000001">
    <property type="protein sequence ID" value="MVO98044.1"/>
    <property type="molecule type" value="Genomic_DNA"/>
</dbReference>
<dbReference type="Proteomes" id="UP000490800">
    <property type="component" value="Unassembled WGS sequence"/>
</dbReference>
<dbReference type="SUPFAM" id="SSF55729">
    <property type="entry name" value="Acyl-CoA N-acyltransferases (Nat)"/>
    <property type="match status" value="1"/>
</dbReference>
<organism evidence="2 3">
    <name type="scientific">Paenibacillus lutrae</name>
    <dbReference type="NCBI Taxonomy" id="2078573"/>
    <lineage>
        <taxon>Bacteria</taxon>
        <taxon>Bacillati</taxon>
        <taxon>Bacillota</taxon>
        <taxon>Bacilli</taxon>
        <taxon>Bacillales</taxon>
        <taxon>Paenibacillaceae</taxon>
        <taxon>Paenibacillus</taxon>
    </lineage>
</organism>
<comment type="caution">
    <text evidence="2">The sequence shown here is derived from an EMBL/GenBank/DDBJ whole genome shotgun (WGS) entry which is preliminary data.</text>
</comment>
<keyword evidence="3" id="KW-1185">Reference proteome</keyword>